<dbReference type="EMBL" id="JAHLFP010000036">
    <property type="protein sequence ID" value="MBU3806211.1"/>
    <property type="molecule type" value="Genomic_DNA"/>
</dbReference>
<dbReference type="InterPro" id="IPR018060">
    <property type="entry name" value="HTH_AraC"/>
</dbReference>
<protein>
    <submittedName>
        <fullName evidence="6">AraC family transcriptional regulator</fullName>
    </submittedName>
</protein>
<dbReference type="PROSITE" id="PS01124">
    <property type="entry name" value="HTH_ARAC_FAMILY_2"/>
    <property type="match status" value="1"/>
</dbReference>
<reference evidence="6" key="1">
    <citation type="journal article" date="2021" name="PeerJ">
        <title>Extensive microbial diversity within the chicken gut microbiome revealed by metagenomics and culture.</title>
        <authorList>
            <person name="Gilroy R."/>
            <person name="Ravi A."/>
            <person name="Getino M."/>
            <person name="Pursley I."/>
            <person name="Horton D.L."/>
            <person name="Alikhan N.F."/>
            <person name="Baker D."/>
            <person name="Gharbi K."/>
            <person name="Hall N."/>
            <person name="Watson M."/>
            <person name="Adriaenssens E.M."/>
            <person name="Foster-Nyarko E."/>
            <person name="Jarju S."/>
            <person name="Secka A."/>
            <person name="Antonio M."/>
            <person name="Oren A."/>
            <person name="Chaudhuri R.R."/>
            <person name="La Ragione R."/>
            <person name="Hildebrand F."/>
            <person name="Pallen M.J."/>
        </authorList>
    </citation>
    <scope>NUCLEOTIDE SEQUENCE</scope>
    <source>
        <strain evidence="6">B5_2728</strain>
    </source>
</reference>
<proteinExistence type="predicted"/>
<dbReference type="InterPro" id="IPR009057">
    <property type="entry name" value="Homeodomain-like_sf"/>
</dbReference>
<dbReference type="PROSITE" id="PS00041">
    <property type="entry name" value="HTH_ARAC_FAMILY_1"/>
    <property type="match status" value="1"/>
</dbReference>
<keyword evidence="2" id="KW-0238">DNA-binding</keyword>
<dbReference type="GO" id="GO:0003700">
    <property type="term" value="F:DNA-binding transcription factor activity"/>
    <property type="evidence" value="ECO:0007669"/>
    <property type="project" value="InterPro"/>
</dbReference>
<dbReference type="InterPro" id="IPR018062">
    <property type="entry name" value="HTH_AraC-typ_CS"/>
</dbReference>
<keyword evidence="3" id="KW-0804">Transcription</keyword>
<dbReference type="SMART" id="SM00342">
    <property type="entry name" value="HTH_ARAC"/>
    <property type="match status" value="1"/>
</dbReference>
<feature type="domain" description="HTH araC/xylS-type" evidence="5">
    <location>
        <begin position="112"/>
        <end position="210"/>
    </location>
</feature>
<evidence type="ECO:0000313" key="6">
    <source>
        <dbReference type="EMBL" id="MBU3806211.1"/>
    </source>
</evidence>
<dbReference type="GO" id="GO:0043565">
    <property type="term" value="F:sequence-specific DNA binding"/>
    <property type="evidence" value="ECO:0007669"/>
    <property type="project" value="InterPro"/>
</dbReference>
<dbReference type="AlphaFoldDB" id="A0A948T2U8"/>
<evidence type="ECO:0000256" key="2">
    <source>
        <dbReference type="ARBA" id="ARBA00023125"/>
    </source>
</evidence>
<evidence type="ECO:0000256" key="3">
    <source>
        <dbReference type="ARBA" id="ARBA00023163"/>
    </source>
</evidence>
<evidence type="ECO:0000259" key="5">
    <source>
        <dbReference type="PROSITE" id="PS01124"/>
    </source>
</evidence>
<name>A0A948T2U8_9FIRM</name>
<reference evidence="6" key="2">
    <citation type="submission" date="2021-04" db="EMBL/GenBank/DDBJ databases">
        <authorList>
            <person name="Gilroy R."/>
        </authorList>
    </citation>
    <scope>NUCLEOTIDE SEQUENCE</scope>
    <source>
        <strain evidence="6">B5_2728</strain>
    </source>
</reference>
<dbReference type="PANTHER" id="PTHR43280">
    <property type="entry name" value="ARAC-FAMILY TRANSCRIPTIONAL REGULATOR"/>
    <property type="match status" value="1"/>
</dbReference>
<dbReference type="Proteomes" id="UP000713596">
    <property type="component" value="Unassembled WGS sequence"/>
</dbReference>
<dbReference type="PANTHER" id="PTHR43280:SF2">
    <property type="entry name" value="HTH-TYPE TRANSCRIPTIONAL REGULATOR EXSA"/>
    <property type="match status" value="1"/>
</dbReference>
<keyword evidence="1" id="KW-0805">Transcription regulation</keyword>
<evidence type="ECO:0000313" key="7">
    <source>
        <dbReference type="Proteomes" id="UP000713596"/>
    </source>
</evidence>
<accession>A0A948T2U8</accession>
<feature type="region of interest" description="Disordered" evidence="4">
    <location>
        <begin position="206"/>
        <end position="229"/>
    </location>
</feature>
<evidence type="ECO:0000256" key="1">
    <source>
        <dbReference type="ARBA" id="ARBA00023015"/>
    </source>
</evidence>
<dbReference type="Pfam" id="PF12833">
    <property type="entry name" value="HTH_18"/>
    <property type="match status" value="1"/>
</dbReference>
<gene>
    <name evidence="6" type="ORF">H9882_04890</name>
</gene>
<evidence type="ECO:0000256" key="4">
    <source>
        <dbReference type="SAM" id="MobiDB-lite"/>
    </source>
</evidence>
<dbReference type="SUPFAM" id="SSF46689">
    <property type="entry name" value="Homeodomain-like"/>
    <property type="match status" value="2"/>
</dbReference>
<organism evidence="6 7">
    <name type="scientific">Candidatus Allofournierella pullistercoris</name>
    <dbReference type="NCBI Taxonomy" id="2838597"/>
    <lineage>
        <taxon>Bacteria</taxon>
        <taxon>Bacillati</taxon>
        <taxon>Bacillota</taxon>
        <taxon>Clostridia</taxon>
        <taxon>Eubacteriales</taxon>
        <taxon>Oscillospiraceae</taxon>
        <taxon>Allofournierella</taxon>
    </lineage>
</organism>
<dbReference type="Gene3D" id="1.10.10.60">
    <property type="entry name" value="Homeodomain-like"/>
    <property type="match status" value="2"/>
</dbReference>
<sequence>MLVSSGACTVYGHPQMASAGGLIIANGPLRLLPTQPCHLLGVRLDGLACQQVEEHLSAPLVAAGTSCPAAAELLMQLHIQPPFIRSCELAYQLLCECATADRAADHLPPLVVACISLMREHYPELYGVEDLSDHLGVTKHHLVRVFHQCVGMTPGKYLTQVRLEAAKQLLCNQEYSLEVVASLCGFSGSNYLCRVFKKQTGQTPASWRKQAMSTPKAEQPLPREQELFV</sequence>
<comment type="caution">
    <text evidence="6">The sequence shown here is derived from an EMBL/GenBank/DDBJ whole genome shotgun (WGS) entry which is preliminary data.</text>
</comment>